<name>A0A7V4CHN3_UNCW3</name>
<evidence type="ECO:0000256" key="3">
    <source>
        <dbReference type="ARBA" id="ARBA00007630"/>
    </source>
</evidence>
<dbReference type="NCBIfam" id="NF000648">
    <property type="entry name" value="PRK00026.1"/>
    <property type="match status" value="1"/>
</dbReference>
<comment type="caution">
    <text evidence="19">The sequence shown here is derived from an EMBL/GenBank/DDBJ whole genome shotgun (WGS) entry which is preliminary data.</text>
</comment>
<dbReference type="CDD" id="cd18080">
    <property type="entry name" value="TrmD-like"/>
    <property type="match status" value="1"/>
</dbReference>
<dbReference type="InterPro" id="IPR002649">
    <property type="entry name" value="tRNA_m1G_MeTrfase_TrmD"/>
</dbReference>
<keyword evidence="8 15" id="KW-0489">Methyltransferase</keyword>
<evidence type="ECO:0000256" key="14">
    <source>
        <dbReference type="ARBA" id="ARBA00047783"/>
    </source>
</evidence>
<dbReference type="SUPFAM" id="SSF75217">
    <property type="entry name" value="alpha/beta knot"/>
    <property type="match status" value="1"/>
</dbReference>
<protein>
    <recommendedName>
        <fullName evidence="6 15">tRNA (guanine-N(1)-)-methyltransferase</fullName>
        <ecNumber evidence="5 15">2.1.1.228</ecNumber>
    </recommendedName>
    <alternativeName>
        <fullName evidence="12 15">M1G-methyltransferase</fullName>
    </alternativeName>
    <alternativeName>
        <fullName evidence="13 15">tRNA [GM37] methyltransferase</fullName>
    </alternativeName>
</protein>
<dbReference type="Gene3D" id="1.10.1270.20">
    <property type="entry name" value="tRNA(m1g37)methyltransferase, domain 2"/>
    <property type="match status" value="1"/>
</dbReference>
<dbReference type="InterPro" id="IPR016009">
    <property type="entry name" value="tRNA_MeTrfase_TRMD/TRM10"/>
</dbReference>
<evidence type="ECO:0000256" key="5">
    <source>
        <dbReference type="ARBA" id="ARBA00012807"/>
    </source>
</evidence>
<gene>
    <name evidence="15 19" type="primary">trmD</name>
    <name evidence="19" type="ORF">ENU28_01725</name>
</gene>
<dbReference type="HAMAP" id="MF_00605">
    <property type="entry name" value="TrmD"/>
    <property type="match status" value="1"/>
</dbReference>
<evidence type="ECO:0000256" key="10">
    <source>
        <dbReference type="ARBA" id="ARBA00022691"/>
    </source>
</evidence>
<keyword evidence="11 15" id="KW-0819">tRNA processing</keyword>
<comment type="function">
    <text evidence="1 15 17">Specifically methylates guanosine-37 in various tRNAs.</text>
</comment>
<proteinExistence type="inferred from homology"/>
<dbReference type="EC" id="2.1.1.228" evidence="5 15"/>
<dbReference type="GO" id="GO:0052906">
    <property type="term" value="F:tRNA (guanine(37)-N1)-methyltransferase activity"/>
    <property type="evidence" value="ECO:0007669"/>
    <property type="project" value="UniProtKB-UniRule"/>
</dbReference>
<organism evidence="19">
    <name type="scientific">candidate division WOR-3 bacterium</name>
    <dbReference type="NCBI Taxonomy" id="2052148"/>
    <lineage>
        <taxon>Bacteria</taxon>
        <taxon>Bacteria division WOR-3</taxon>
    </lineage>
</organism>
<dbReference type="NCBIfam" id="TIGR00088">
    <property type="entry name" value="trmD"/>
    <property type="match status" value="1"/>
</dbReference>
<dbReference type="PIRSF" id="PIRSF000386">
    <property type="entry name" value="tRNA_mtase"/>
    <property type="match status" value="1"/>
</dbReference>
<evidence type="ECO:0000256" key="2">
    <source>
        <dbReference type="ARBA" id="ARBA00004496"/>
    </source>
</evidence>
<dbReference type="InterPro" id="IPR029028">
    <property type="entry name" value="Alpha/beta_knot_MTases"/>
</dbReference>
<dbReference type="FunFam" id="3.40.1280.10:FF:000001">
    <property type="entry name" value="tRNA (guanine-N(1)-)-methyltransferase"/>
    <property type="match status" value="1"/>
</dbReference>
<feature type="binding site" evidence="15 16">
    <location>
        <begin position="130"/>
        <end position="135"/>
    </location>
    <ligand>
        <name>S-adenosyl-L-methionine</name>
        <dbReference type="ChEBI" id="CHEBI:59789"/>
    </ligand>
</feature>
<evidence type="ECO:0000256" key="8">
    <source>
        <dbReference type="ARBA" id="ARBA00022603"/>
    </source>
</evidence>
<evidence type="ECO:0000256" key="16">
    <source>
        <dbReference type="PIRSR" id="PIRSR000386-1"/>
    </source>
</evidence>
<feature type="binding site" evidence="15 16">
    <location>
        <position position="110"/>
    </location>
    <ligand>
        <name>S-adenosyl-L-methionine</name>
        <dbReference type="ChEBI" id="CHEBI:59789"/>
    </ligand>
</feature>
<comment type="subunit">
    <text evidence="4 15 17">Homodimer.</text>
</comment>
<evidence type="ECO:0000256" key="6">
    <source>
        <dbReference type="ARBA" id="ARBA00014679"/>
    </source>
</evidence>
<dbReference type="InterPro" id="IPR029026">
    <property type="entry name" value="tRNA_m1G_MTases_N"/>
</dbReference>
<evidence type="ECO:0000256" key="12">
    <source>
        <dbReference type="ARBA" id="ARBA00029736"/>
    </source>
</evidence>
<dbReference type="PANTHER" id="PTHR46417:SF1">
    <property type="entry name" value="TRNA (GUANINE-N(1)-)-METHYLTRANSFERASE"/>
    <property type="match status" value="1"/>
</dbReference>
<dbReference type="EMBL" id="DTBX01000063">
    <property type="protein sequence ID" value="HGQ55167.1"/>
    <property type="molecule type" value="Genomic_DNA"/>
</dbReference>
<keyword evidence="7 15" id="KW-0963">Cytoplasm</keyword>
<evidence type="ECO:0000256" key="15">
    <source>
        <dbReference type="HAMAP-Rule" id="MF_00605"/>
    </source>
</evidence>
<evidence type="ECO:0000259" key="18">
    <source>
        <dbReference type="Pfam" id="PF01746"/>
    </source>
</evidence>
<dbReference type="Pfam" id="PF01746">
    <property type="entry name" value="tRNA_m1G_MT"/>
    <property type="match status" value="1"/>
</dbReference>
<comment type="subcellular location">
    <subcellularLocation>
        <location evidence="2 15 17">Cytoplasm</location>
    </subcellularLocation>
</comment>
<feature type="domain" description="tRNA methyltransferase TRMD/TRM10-type" evidence="18">
    <location>
        <begin position="1"/>
        <end position="222"/>
    </location>
</feature>
<evidence type="ECO:0000256" key="4">
    <source>
        <dbReference type="ARBA" id="ARBA00011738"/>
    </source>
</evidence>
<sequence>MKVHIITIFPEYFQGIVNTGVIKIAQNKGLLDLKILNLRDFTDDPYRQVDDYPYGGGPGMIMKPEPIFRAVNSIKEKDSKVILLSPQGKVFNQKMAFELSKLPHLIFICGRYKGVDGRVSEYLCDMEISIGDYILSGGEAACAVILEAVIRLIEGVVGDYESIETDSFVSGLLDATYYTRPQDFMGYKVPEVLLSGNHELIRKWRRKSSLLNTLKNRPDLLKTANLTEEDKELLKEIEKELKNKE</sequence>
<keyword evidence="9 15" id="KW-0808">Transferase</keyword>
<dbReference type="GO" id="GO:0005829">
    <property type="term" value="C:cytosol"/>
    <property type="evidence" value="ECO:0007669"/>
    <property type="project" value="TreeGrafter"/>
</dbReference>
<dbReference type="Gene3D" id="3.40.1280.10">
    <property type="match status" value="1"/>
</dbReference>
<comment type="catalytic activity">
    <reaction evidence="14 15 17">
        <text>guanosine(37) in tRNA + S-adenosyl-L-methionine = N(1)-methylguanosine(37) in tRNA + S-adenosyl-L-homocysteine + H(+)</text>
        <dbReference type="Rhea" id="RHEA:36899"/>
        <dbReference type="Rhea" id="RHEA-COMP:10145"/>
        <dbReference type="Rhea" id="RHEA-COMP:10147"/>
        <dbReference type="ChEBI" id="CHEBI:15378"/>
        <dbReference type="ChEBI" id="CHEBI:57856"/>
        <dbReference type="ChEBI" id="CHEBI:59789"/>
        <dbReference type="ChEBI" id="CHEBI:73542"/>
        <dbReference type="ChEBI" id="CHEBI:74269"/>
        <dbReference type="EC" id="2.1.1.228"/>
    </reaction>
</comment>
<evidence type="ECO:0000313" key="19">
    <source>
        <dbReference type="EMBL" id="HGQ55167.1"/>
    </source>
</evidence>
<keyword evidence="10 15" id="KW-0949">S-adenosyl-L-methionine</keyword>
<evidence type="ECO:0000256" key="13">
    <source>
        <dbReference type="ARBA" id="ARBA00033392"/>
    </source>
</evidence>
<comment type="similarity">
    <text evidence="3 15 17">Belongs to the RNA methyltransferase TrmD family.</text>
</comment>
<evidence type="ECO:0000256" key="17">
    <source>
        <dbReference type="RuleBase" id="RU003464"/>
    </source>
</evidence>
<dbReference type="GO" id="GO:0002939">
    <property type="term" value="P:tRNA N1-guanine methylation"/>
    <property type="evidence" value="ECO:0007669"/>
    <property type="project" value="TreeGrafter"/>
</dbReference>
<dbReference type="PANTHER" id="PTHR46417">
    <property type="entry name" value="TRNA (GUANINE-N(1)-)-METHYLTRANSFERASE"/>
    <property type="match status" value="1"/>
</dbReference>
<evidence type="ECO:0000256" key="1">
    <source>
        <dbReference type="ARBA" id="ARBA00002634"/>
    </source>
</evidence>
<accession>A0A7V4CHN3</accession>
<dbReference type="InterPro" id="IPR023148">
    <property type="entry name" value="tRNA_m1G_MeTrfase_C_sf"/>
</dbReference>
<dbReference type="AlphaFoldDB" id="A0A7V4CHN3"/>
<evidence type="ECO:0000256" key="9">
    <source>
        <dbReference type="ARBA" id="ARBA00022679"/>
    </source>
</evidence>
<evidence type="ECO:0000256" key="11">
    <source>
        <dbReference type="ARBA" id="ARBA00022694"/>
    </source>
</evidence>
<dbReference type="FunFam" id="1.10.1270.20:FF:000001">
    <property type="entry name" value="tRNA (guanine-N(1)-)-methyltransferase"/>
    <property type="match status" value="1"/>
</dbReference>
<evidence type="ECO:0000256" key="7">
    <source>
        <dbReference type="ARBA" id="ARBA00022490"/>
    </source>
</evidence>
<reference evidence="19" key="1">
    <citation type="journal article" date="2020" name="mSystems">
        <title>Genome- and Community-Level Interaction Insights into Carbon Utilization and Element Cycling Functions of Hydrothermarchaeota in Hydrothermal Sediment.</title>
        <authorList>
            <person name="Zhou Z."/>
            <person name="Liu Y."/>
            <person name="Xu W."/>
            <person name="Pan J."/>
            <person name="Luo Z.H."/>
            <person name="Li M."/>
        </authorList>
    </citation>
    <scope>NUCLEOTIDE SEQUENCE [LARGE SCALE GENOMIC DNA]</scope>
    <source>
        <strain evidence="19">SpSt-655</strain>
    </source>
</reference>